<evidence type="ECO:0000256" key="1">
    <source>
        <dbReference type="ARBA" id="ARBA00023015"/>
    </source>
</evidence>
<dbReference type="AlphaFoldDB" id="C4G8G6"/>
<keyword evidence="7" id="KW-1185">Reference proteome</keyword>
<reference evidence="6" key="1">
    <citation type="submission" date="2009-04" db="EMBL/GenBank/DDBJ databases">
        <authorList>
            <person name="Weinstock G."/>
            <person name="Sodergren E."/>
            <person name="Clifton S."/>
            <person name="Fulton L."/>
            <person name="Fulton B."/>
            <person name="Courtney L."/>
            <person name="Fronick C."/>
            <person name="Harrison M."/>
            <person name="Strong C."/>
            <person name="Farmer C."/>
            <person name="Delahaunty K."/>
            <person name="Markovic C."/>
            <person name="Hall O."/>
            <person name="Minx P."/>
            <person name="Tomlinson C."/>
            <person name="Mitreva M."/>
            <person name="Nelson J."/>
            <person name="Hou S."/>
            <person name="Wollam A."/>
            <person name="Pepin K.H."/>
            <person name="Johnson M."/>
            <person name="Bhonagiri V."/>
            <person name="Nash W.E."/>
            <person name="Warren W."/>
            <person name="Chinwalla A."/>
            <person name="Mardis E.R."/>
            <person name="Wilson R.K."/>
        </authorList>
    </citation>
    <scope>NUCLEOTIDE SEQUENCE [LARGE SCALE GENOMIC DNA]</scope>
    <source>
        <strain evidence="6">DSM 14600</strain>
    </source>
</reference>
<dbReference type="STRING" id="626523.GCWU000342_00262"/>
<sequence>MLRNEIQMKTALTRKAIEYYEDKGLLKPIKSENGYRDYSEKDLDILMKVSILRKLGVSVSDIEKYLSSADNSLASVLRKKQHQLENDEKRKELLELIIRGEGQEYVKEKIALMEAEESIYERLERAFPGFFGHLFFAAYKPFFDEPLSEDGEGAFKKYVSYLDNLAPFELSEEEQKFVDEASSPFDMYALEKISEDKVKLIGNVEEWMKENETFIMQYETYKHSEQYQNSIWGHIQEKLQKYMQDNNYYEIAIPLIRKFSKSYDEYYEKLLEANEQFLKYKEITN</sequence>
<gene>
    <name evidence="6" type="ORF">GCWU000342_00262</name>
</gene>
<evidence type="ECO:0000313" key="6">
    <source>
        <dbReference type="EMBL" id="EEP28913.1"/>
    </source>
</evidence>
<dbReference type="SMART" id="SM00422">
    <property type="entry name" value="HTH_MERR"/>
    <property type="match status" value="1"/>
</dbReference>
<dbReference type="HOGENOM" id="CLU_078432_0_0_9"/>
<dbReference type="CDD" id="cd00592">
    <property type="entry name" value="HTH_MerR-like"/>
    <property type="match status" value="1"/>
</dbReference>
<evidence type="ECO:0000256" key="3">
    <source>
        <dbReference type="ARBA" id="ARBA00023163"/>
    </source>
</evidence>
<organism evidence="6 7">
    <name type="scientific">Shuttleworthella satelles DSM 14600</name>
    <dbReference type="NCBI Taxonomy" id="626523"/>
    <lineage>
        <taxon>Bacteria</taxon>
        <taxon>Bacillati</taxon>
        <taxon>Bacillota</taxon>
        <taxon>Clostridia</taxon>
        <taxon>Lachnospirales</taxon>
        <taxon>Lachnospiraceae</taxon>
        <taxon>Shuttleworthella</taxon>
    </lineage>
</organism>
<dbReference type="InterPro" id="IPR009061">
    <property type="entry name" value="DNA-bd_dom_put_sf"/>
</dbReference>
<evidence type="ECO:0000256" key="2">
    <source>
        <dbReference type="ARBA" id="ARBA00023125"/>
    </source>
</evidence>
<dbReference type="eggNOG" id="COG0789">
    <property type="taxonomic scope" value="Bacteria"/>
</dbReference>
<evidence type="ECO:0000256" key="4">
    <source>
        <dbReference type="SAM" id="Coils"/>
    </source>
</evidence>
<name>C4G8G6_9FIRM</name>
<comment type="caution">
    <text evidence="6">The sequence shown here is derived from an EMBL/GenBank/DDBJ whole genome shotgun (WGS) entry which is preliminary data.</text>
</comment>
<protein>
    <submittedName>
        <fullName evidence="6">DNA-binding transcriptional regulator CueR</fullName>
    </submittedName>
</protein>
<dbReference type="PROSITE" id="PS50937">
    <property type="entry name" value="HTH_MERR_2"/>
    <property type="match status" value="1"/>
</dbReference>
<dbReference type="SUPFAM" id="SSF46955">
    <property type="entry name" value="Putative DNA-binding domain"/>
    <property type="match status" value="1"/>
</dbReference>
<keyword evidence="3" id="KW-0804">Transcription</keyword>
<proteinExistence type="predicted"/>
<dbReference type="InterPro" id="IPR000551">
    <property type="entry name" value="MerR-type_HTH_dom"/>
</dbReference>
<accession>C4G8G6</accession>
<dbReference type="InterPro" id="IPR047057">
    <property type="entry name" value="MerR_fam"/>
</dbReference>
<dbReference type="PANTHER" id="PTHR30204">
    <property type="entry name" value="REDOX-CYCLING DRUG-SENSING TRANSCRIPTIONAL ACTIVATOR SOXR"/>
    <property type="match status" value="1"/>
</dbReference>
<dbReference type="Pfam" id="PF13411">
    <property type="entry name" value="MerR_1"/>
    <property type="match status" value="1"/>
</dbReference>
<dbReference type="GO" id="GO:0003677">
    <property type="term" value="F:DNA binding"/>
    <property type="evidence" value="ECO:0007669"/>
    <property type="project" value="UniProtKB-KW"/>
</dbReference>
<keyword evidence="2 6" id="KW-0238">DNA-binding</keyword>
<evidence type="ECO:0000313" key="7">
    <source>
        <dbReference type="Proteomes" id="UP000003494"/>
    </source>
</evidence>
<dbReference type="Gene3D" id="1.10.1660.10">
    <property type="match status" value="1"/>
</dbReference>
<evidence type="ECO:0000259" key="5">
    <source>
        <dbReference type="PROSITE" id="PS50937"/>
    </source>
</evidence>
<dbReference type="GO" id="GO:0003700">
    <property type="term" value="F:DNA-binding transcription factor activity"/>
    <property type="evidence" value="ECO:0007669"/>
    <property type="project" value="InterPro"/>
</dbReference>
<dbReference type="EMBL" id="ACIP02000001">
    <property type="protein sequence ID" value="EEP28913.1"/>
    <property type="molecule type" value="Genomic_DNA"/>
</dbReference>
<feature type="coiled-coil region" evidence="4">
    <location>
        <begin position="77"/>
        <end position="126"/>
    </location>
</feature>
<feature type="domain" description="HTH merR-type" evidence="5">
    <location>
        <begin position="9"/>
        <end position="68"/>
    </location>
</feature>
<keyword evidence="1" id="KW-0805">Transcription regulation</keyword>
<dbReference type="PANTHER" id="PTHR30204:SF94">
    <property type="entry name" value="HEAVY METAL-DEPENDENT TRANSCRIPTIONAL REGULATOR HI_0293-RELATED"/>
    <property type="match status" value="1"/>
</dbReference>
<dbReference type="Proteomes" id="UP000003494">
    <property type="component" value="Unassembled WGS sequence"/>
</dbReference>
<keyword evidence="4" id="KW-0175">Coiled coil</keyword>
<dbReference type="RefSeq" id="WP_006905301.1">
    <property type="nucleotide sequence ID" value="NZ_GG665866.1"/>
</dbReference>